<name>A0A5C5PVX4_9PSED</name>
<organism evidence="2 3">
    <name type="scientific">Pseudomonas saxonica</name>
    <dbReference type="NCBI Taxonomy" id="2600598"/>
    <lineage>
        <taxon>Bacteria</taxon>
        <taxon>Pseudomonadati</taxon>
        <taxon>Pseudomonadota</taxon>
        <taxon>Gammaproteobacteria</taxon>
        <taxon>Pseudomonadales</taxon>
        <taxon>Pseudomonadaceae</taxon>
        <taxon>Pseudomonas</taxon>
    </lineage>
</organism>
<evidence type="ECO:0000313" key="3">
    <source>
        <dbReference type="Proteomes" id="UP000317901"/>
    </source>
</evidence>
<proteinExistence type="predicted"/>
<dbReference type="Proteomes" id="UP000317901">
    <property type="component" value="Unassembled WGS sequence"/>
</dbReference>
<gene>
    <name evidence="2" type="ORF">FJD37_14380</name>
</gene>
<dbReference type="Pfam" id="PF24406">
    <property type="entry name" value="nSTAND_NTPase4"/>
    <property type="match status" value="1"/>
</dbReference>
<accession>A0A5C5PVX4</accession>
<dbReference type="Gene3D" id="3.40.50.300">
    <property type="entry name" value="P-loop containing nucleotide triphosphate hydrolases"/>
    <property type="match status" value="1"/>
</dbReference>
<feature type="domain" description="TIR" evidence="1">
    <location>
        <begin position="3"/>
        <end position="145"/>
    </location>
</feature>
<dbReference type="Pfam" id="PF13676">
    <property type="entry name" value="TIR_2"/>
    <property type="match status" value="1"/>
</dbReference>
<protein>
    <submittedName>
        <fullName evidence="2">TIR domain-containing protein</fullName>
    </submittedName>
</protein>
<dbReference type="EMBL" id="VFIP01000027">
    <property type="protein sequence ID" value="TWR89355.1"/>
    <property type="molecule type" value="Genomic_DNA"/>
</dbReference>
<dbReference type="AlphaFoldDB" id="A0A5C5PVX4"/>
<dbReference type="RefSeq" id="WP_146426511.1">
    <property type="nucleotide sequence ID" value="NZ_VFIP01000027.1"/>
</dbReference>
<dbReference type="SMART" id="SM00255">
    <property type="entry name" value="TIR"/>
    <property type="match status" value="1"/>
</dbReference>
<dbReference type="InterPro" id="IPR027417">
    <property type="entry name" value="P-loop_NTPase"/>
</dbReference>
<dbReference type="Gene3D" id="3.40.50.10140">
    <property type="entry name" value="Toll/interleukin-1 receptor homology (TIR) domain"/>
    <property type="match status" value="1"/>
</dbReference>
<dbReference type="SUPFAM" id="SSF52540">
    <property type="entry name" value="P-loop containing nucleoside triphosphate hydrolases"/>
    <property type="match status" value="1"/>
</dbReference>
<evidence type="ECO:0000259" key="1">
    <source>
        <dbReference type="PROSITE" id="PS50104"/>
    </source>
</evidence>
<dbReference type="InterPro" id="IPR035897">
    <property type="entry name" value="Toll_tir_struct_dom_sf"/>
</dbReference>
<dbReference type="OrthoDB" id="1426235at2"/>
<sequence length="629" mass="72449">MASPVNVFISYSHEDQEFHNSLVKYLTNMQRQGEISTWTDRKITGGSSWRNEIDKHLEAADIVLLLVSPDFIYSEYCYDKEMGAALERHKLKLTRVIPVYIRVTDVKGSVVEELQGLPTDRKPVNKWQDKDEAWKNVVEGLRSAIAEYLEARPMNESVTNNGTKPGFSECHEHWLDDTEVTLTHRVVDKVKLSKIYVEPDLLVVNKNFTSKIRKSISAHNLIKDSNLSIVIGEEQAGKTSLAKFLCREINEAGHLSVYINGCEVRSANISALIDKRLAEQHTSTEQLKNSFAANITVIIDDIHLHGLNNKHFDQLISTLKSTYPALVFFAKDTFRYVIPDHEELETFDIYQINDFGNFKRAKLIERWVSLGVEESLDEAEMYKECDEITTKINSIIRKKLIPSKPIFILSILQMLEAYTSQRLDMTSHGHCYQSLVYQALERIDIKQKEIDKYMNVMTELAWAQYKNEGKPLTTSALSDFYDSYAQEYLSVDRTKVTEDLHKCNILASKDNLISFKYPYIYYFFAAKKIADSFSKSELIKTEIKKLLEGLHREDYANIIIFITHHTKESWILDEIEMCLMELFSDHTPATLEAKDTAFLEEFLKEIPKLGGVLIQASHMTADTRDNIDW</sequence>
<comment type="caution">
    <text evidence="2">The sequence shown here is derived from an EMBL/GenBank/DDBJ whole genome shotgun (WGS) entry which is preliminary data.</text>
</comment>
<evidence type="ECO:0000313" key="2">
    <source>
        <dbReference type="EMBL" id="TWR89355.1"/>
    </source>
</evidence>
<dbReference type="PROSITE" id="PS50104">
    <property type="entry name" value="TIR"/>
    <property type="match status" value="1"/>
</dbReference>
<dbReference type="GO" id="GO:0007165">
    <property type="term" value="P:signal transduction"/>
    <property type="evidence" value="ECO:0007669"/>
    <property type="project" value="InterPro"/>
</dbReference>
<reference evidence="2 3" key="1">
    <citation type="submission" date="2019-06" db="EMBL/GenBank/DDBJ databases">
        <title>Pseudomonas bimorpha sp. nov. isolated from bovine raw milk and skim milk concentrate.</title>
        <authorList>
            <person name="Hofmann K."/>
            <person name="Huptas C."/>
            <person name="Doll E."/>
            <person name="Scherer S."/>
            <person name="Wenning M."/>
        </authorList>
    </citation>
    <scope>NUCLEOTIDE SEQUENCE [LARGE SCALE GENOMIC DNA]</scope>
    <source>
        <strain evidence="2 3">DSM 108990</strain>
    </source>
</reference>
<dbReference type="InterPro" id="IPR000157">
    <property type="entry name" value="TIR_dom"/>
</dbReference>
<dbReference type="InterPro" id="IPR057123">
    <property type="entry name" value="STAND_NTPase4_dom"/>
</dbReference>
<dbReference type="SUPFAM" id="SSF52200">
    <property type="entry name" value="Toll/Interleukin receptor TIR domain"/>
    <property type="match status" value="1"/>
</dbReference>